<evidence type="ECO:0000313" key="3">
    <source>
        <dbReference type="EMBL" id="KAF9537555.1"/>
    </source>
</evidence>
<feature type="domain" description="Mechanosensitive ion channel protein Msy1/2-like transmembrane" evidence="2">
    <location>
        <begin position="59"/>
        <end position="156"/>
    </location>
</feature>
<evidence type="ECO:0000256" key="1">
    <source>
        <dbReference type="SAM" id="Phobius"/>
    </source>
</evidence>
<dbReference type="Proteomes" id="UP000723463">
    <property type="component" value="Unassembled WGS sequence"/>
</dbReference>
<organism evidence="3 4">
    <name type="scientific">Mortierella hygrophila</name>
    <dbReference type="NCBI Taxonomy" id="979708"/>
    <lineage>
        <taxon>Eukaryota</taxon>
        <taxon>Fungi</taxon>
        <taxon>Fungi incertae sedis</taxon>
        <taxon>Mucoromycota</taxon>
        <taxon>Mortierellomycotina</taxon>
        <taxon>Mortierellomycetes</taxon>
        <taxon>Mortierellales</taxon>
        <taxon>Mortierellaceae</taxon>
        <taxon>Mortierella</taxon>
    </lineage>
</organism>
<feature type="transmembrane region" description="Helical" evidence="1">
    <location>
        <begin position="66"/>
        <end position="93"/>
    </location>
</feature>
<dbReference type="Pfam" id="PF25886">
    <property type="entry name" value="Msy1"/>
    <property type="match status" value="1"/>
</dbReference>
<dbReference type="EMBL" id="JAAAXW010000386">
    <property type="protein sequence ID" value="KAF9537555.1"/>
    <property type="molecule type" value="Genomic_DNA"/>
</dbReference>
<dbReference type="InterPro" id="IPR058650">
    <property type="entry name" value="Msy1/2-like"/>
</dbReference>
<reference evidence="3" key="1">
    <citation type="journal article" date="2020" name="Fungal Divers.">
        <title>Resolving the Mortierellaceae phylogeny through synthesis of multi-gene phylogenetics and phylogenomics.</title>
        <authorList>
            <person name="Vandepol N."/>
            <person name="Liber J."/>
            <person name="Desiro A."/>
            <person name="Na H."/>
            <person name="Kennedy M."/>
            <person name="Barry K."/>
            <person name="Grigoriev I.V."/>
            <person name="Miller A.N."/>
            <person name="O'Donnell K."/>
            <person name="Stajich J.E."/>
            <person name="Bonito G."/>
        </authorList>
    </citation>
    <scope>NUCLEOTIDE SEQUENCE</scope>
    <source>
        <strain evidence="3">NRRL 2591</strain>
    </source>
</reference>
<name>A0A9P6JY92_9FUNG</name>
<keyword evidence="4" id="KW-1185">Reference proteome</keyword>
<gene>
    <name evidence="3" type="ORF">EC957_007967</name>
</gene>
<evidence type="ECO:0000259" key="2">
    <source>
        <dbReference type="Pfam" id="PF25886"/>
    </source>
</evidence>
<dbReference type="AlphaFoldDB" id="A0A9P6JY92"/>
<sequence length="172" mass="19396">MTEIEKILGREDTLNDFIPLRQAMDSDEFDWGENVNINGGTSGDCNGKKEKKGEDVRSTWRQSAPFLRMIILIVAVAPILALPTVLTGIILKAEDDPQDPDRRDLRKKITKNTVVLELGWLAFMWCIICINNWVIDLIPTAAVMVCSWIAPTKVETLKLRLVIFVAAEMNIK</sequence>
<feature type="non-terminal residue" evidence="3">
    <location>
        <position position="172"/>
    </location>
</feature>
<keyword evidence="1" id="KW-0472">Membrane</keyword>
<protein>
    <recommendedName>
        <fullName evidence="2">Mechanosensitive ion channel protein Msy1/2-like transmembrane domain-containing protein</fullName>
    </recommendedName>
</protein>
<proteinExistence type="predicted"/>
<accession>A0A9P6JY92</accession>
<comment type="caution">
    <text evidence="3">The sequence shown here is derived from an EMBL/GenBank/DDBJ whole genome shotgun (WGS) entry which is preliminary data.</text>
</comment>
<feature type="transmembrane region" description="Helical" evidence="1">
    <location>
        <begin position="114"/>
        <end position="135"/>
    </location>
</feature>
<keyword evidence="1" id="KW-0812">Transmembrane</keyword>
<keyword evidence="1" id="KW-1133">Transmembrane helix</keyword>
<evidence type="ECO:0000313" key="4">
    <source>
        <dbReference type="Proteomes" id="UP000723463"/>
    </source>
</evidence>